<name>A0A1G8LB97_9RHOO</name>
<dbReference type="PROSITE" id="PS51257">
    <property type="entry name" value="PROKAR_LIPOPROTEIN"/>
    <property type="match status" value="1"/>
</dbReference>
<reference evidence="2 3" key="1">
    <citation type="submission" date="2016-10" db="EMBL/GenBank/DDBJ databases">
        <authorList>
            <person name="de Groot N.N."/>
        </authorList>
    </citation>
    <scope>NUCLEOTIDE SEQUENCE [LARGE SCALE GENOMIC DNA]</scope>
    <source>
        <strain evidence="2 3">DSM 5885</strain>
    </source>
</reference>
<proteinExistence type="predicted"/>
<accession>A0A1G8LB97</accession>
<dbReference type="Pfam" id="PF23793">
    <property type="entry name" value="LysC"/>
    <property type="match status" value="1"/>
</dbReference>
<gene>
    <name evidence="2" type="ORF">SAMN05660652_03592</name>
</gene>
<sequence>MLKRILLLSAALILTGCASGSQPMPMPILTPPAADMEPCGPLPPPASGMIGDLLTNHIAVAKAYHQCKDRHRGLIDWLEATGNAVRVR</sequence>
<dbReference type="STRING" id="83767.SAMN05660652_03592"/>
<feature type="chain" id="PRO_5011483992" evidence="1">
    <location>
        <begin position="21"/>
        <end position="88"/>
    </location>
</feature>
<dbReference type="EMBL" id="FNCY01000021">
    <property type="protein sequence ID" value="SDI52952.1"/>
    <property type="molecule type" value="Genomic_DNA"/>
</dbReference>
<evidence type="ECO:0000256" key="1">
    <source>
        <dbReference type="SAM" id="SignalP"/>
    </source>
</evidence>
<evidence type="ECO:0000313" key="2">
    <source>
        <dbReference type="EMBL" id="SDI52952.1"/>
    </source>
</evidence>
<keyword evidence="3" id="KW-1185">Reference proteome</keyword>
<dbReference type="InterPro" id="IPR058979">
    <property type="entry name" value="LysC-like"/>
</dbReference>
<keyword evidence="1" id="KW-0732">Signal</keyword>
<dbReference type="AlphaFoldDB" id="A0A1G8LB97"/>
<evidence type="ECO:0000313" key="3">
    <source>
        <dbReference type="Proteomes" id="UP000198607"/>
    </source>
</evidence>
<feature type="signal peptide" evidence="1">
    <location>
        <begin position="1"/>
        <end position="20"/>
    </location>
</feature>
<organism evidence="2 3">
    <name type="scientific">Propionivibrio dicarboxylicus</name>
    <dbReference type="NCBI Taxonomy" id="83767"/>
    <lineage>
        <taxon>Bacteria</taxon>
        <taxon>Pseudomonadati</taxon>
        <taxon>Pseudomonadota</taxon>
        <taxon>Betaproteobacteria</taxon>
        <taxon>Rhodocyclales</taxon>
        <taxon>Rhodocyclaceae</taxon>
        <taxon>Propionivibrio</taxon>
    </lineage>
</organism>
<protein>
    <submittedName>
        <fullName evidence="2">Uncharacterized protein</fullName>
    </submittedName>
</protein>
<dbReference type="Proteomes" id="UP000198607">
    <property type="component" value="Unassembled WGS sequence"/>
</dbReference>